<keyword evidence="3" id="KW-1185">Reference proteome</keyword>
<sequence>MWKSCAWPLCHPWRRRSPRSATRAATAGSIRESTEPRQCAAVTWRRSVACGCRIFRDDSGARGQQPQARLRRLRSLNGTQR</sequence>
<dbReference type="Proteomes" id="UP001066276">
    <property type="component" value="Chromosome 10"/>
</dbReference>
<protein>
    <submittedName>
        <fullName evidence="2">Uncharacterized protein</fullName>
    </submittedName>
</protein>
<feature type="region of interest" description="Disordered" evidence="1">
    <location>
        <begin position="58"/>
        <end position="81"/>
    </location>
</feature>
<proteinExistence type="predicted"/>
<name>A0AAV7M3Q4_PLEWA</name>
<evidence type="ECO:0000313" key="3">
    <source>
        <dbReference type="Proteomes" id="UP001066276"/>
    </source>
</evidence>
<reference evidence="2" key="1">
    <citation type="journal article" date="2022" name="bioRxiv">
        <title>Sequencing and chromosome-scale assembly of the giantPleurodeles waltlgenome.</title>
        <authorList>
            <person name="Brown T."/>
            <person name="Elewa A."/>
            <person name="Iarovenko S."/>
            <person name="Subramanian E."/>
            <person name="Araus A.J."/>
            <person name="Petzold A."/>
            <person name="Susuki M."/>
            <person name="Suzuki K.-i.T."/>
            <person name="Hayashi T."/>
            <person name="Toyoda A."/>
            <person name="Oliveira C."/>
            <person name="Osipova E."/>
            <person name="Leigh N.D."/>
            <person name="Simon A."/>
            <person name="Yun M.H."/>
        </authorList>
    </citation>
    <scope>NUCLEOTIDE SEQUENCE</scope>
    <source>
        <strain evidence="2">20211129_DDA</strain>
        <tissue evidence="2">Liver</tissue>
    </source>
</reference>
<dbReference type="EMBL" id="JANPWB010000014">
    <property type="protein sequence ID" value="KAJ1097778.1"/>
    <property type="molecule type" value="Genomic_DNA"/>
</dbReference>
<comment type="caution">
    <text evidence="2">The sequence shown here is derived from an EMBL/GenBank/DDBJ whole genome shotgun (WGS) entry which is preliminary data.</text>
</comment>
<gene>
    <name evidence="2" type="ORF">NDU88_002895</name>
</gene>
<dbReference type="AlphaFoldDB" id="A0AAV7M3Q4"/>
<accession>A0AAV7M3Q4</accession>
<evidence type="ECO:0000256" key="1">
    <source>
        <dbReference type="SAM" id="MobiDB-lite"/>
    </source>
</evidence>
<evidence type="ECO:0000313" key="2">
    <source>
        <dbReference type="EMBL" id="KAJ1097778.1"/>
    </source>
</evidence>
<feature type="region of interest" description="Disordered" evidence="1">
    <location>
        <begin position="12"/>
        <end position="32"/>
    </location>
</feature>
<organism evidence="2 3">
    <name type="scientific">Pleurodeles waltl</name>
    <name type="common">Iberian ribbed newt</name>
    <dbReference type="NCBI Taxonomy" id="8319"/>
    <lineage>
        <taxon>Eukaryota</taxon>
        <taxon>Metazoa</taxon>
        <taxon>Chordata</taxon>
        <taxon>Craniata</taxon>
        <taxon>Vertebrata</taxon>
        <taxon>Euteleostomi</taxon>
        <taxon>Amphibia</taxon>
        <taxon>Batrachia</taxon>
        <taxon>Caudata</taxon>
        <taxon>Salamandroidea</taxon>
        <taxon>Salamandridae</taxon>
        <taxon>Pleurodelinae</taxon>
        <taxon>Pleurodeles</taxon>
    </lineage>
</organism>